<dbReference type="SMR" id="A0A5F9C9D7"/>
<accession>A0A5F9C9D7</accession>
<dbReference type="InterPro" id="IPR000719">
    <property type="entry name" value="Prot_kinase_dom"/>
</dbReference>
<evidence type="ECO:0000313" key="13">
    <source>
        <dbReference type="Proteomes" id="UP000001811"/>
    </source>
</evidence>
<evidence type="ECO:0000256" key="4">
    <source>
        <dbReference type="ARBA" id="ARBA00022741"/>
    </source>
</evidence>
<dbReference type="Bgee" id="ENSOCUG00000034488">
    <property type="expression patterns" value="Expressed in testis"/>
</dbReference>
<reference evidence="12 13" key="1">
    <citation type="journal article" date="2011" name="Nature">
        <title>A high-resolution map of human evolutionary constraint using 29 mammals.</title>
        <authorList>
            <person name="Lindblad-Toh K."/>
            <person name="Garber M."/>
            <person name="Zuk O."/>
            <person name="Lin M.F."/>
            <person name="Parker B.J."/>
            <person name="Washietl S."/>
            <person name="Kheradpour P."/>
            <person name="Ernst J."/>
            <person name="Jordan G."/>
            <person name="Mauceli E."/>
            <person name="Ward L.D."/>
            <person name="Lowe C.B."/>
            <person name="Holloway A.K."/>
            <person name="Clamp M."/>
            <person name="Gnerre S."/>
            <person name="Alfoldi J."/>
            <person name="Beal K."/>
            <person name="Chang J."/>
            <person name="Clawson H."/>
            <person name="Cuff J."/>
            <person name="Di Palma F."/>
            <person name="Fitzgerald S."/>
            <person name="Flicek P."/>
            <person name="Guttman M."/>
            <person name="Hubisz M.J."/>
            <person name="Jaffe D.B."/>
            <person name="Jungreis I."/>
            <person name="Kent W.J."/>
            <person name="Kostka D."/>
            <person name="Lara M."/>
            <person name="Martins A.L."/>
            <person name="Massingham T."/>
            <person name="Moltke I."/>
            <person name="Raney B.J."/>
            <person name="Rasmussen M.D."/>
            <person name="Robinson J."/>
            <person name="Stark A."/>
            <person name="Vilella A.J."/>
            <person name="Wen J."/>
            <person name="Xie X."/>
            <person name="Zody M.C."/>
            <person name="Baldwin J."/>
            <person name="Bloom T."/>
            <person name="Chin C.W."/>
            <person name="Heiman D."/>
            <person name="Nicol R."/>
            <person name="Nusbaum C."/>
            <person name="Young S."/>
            <person name="Wilkinson J."/>
            <person name="Worley K.C."/>
            <person name="Kovar C.L."/>
            <person name="Muzny D.M."/>
            <person name="Gibbs R.A."/>
            <person name="Cree A."/>
            <person name="Dihn H.H."/>
            <person name="Fowler G."/>
            <person name="Jhangiani S."/>
            <person name="Joshi V."/>
            <person name="Lee S."/>
            <person name="Lewis L.R."/>
            <person name="Nazareth L.V."/>
            <person name="Okwuonu G."/>
            <person name="Santibanez J."/>
            <person name="Warren W.C."/>
            <person name="Mardis E.R."/>
            <person name="Weinstock G.M."/>
            <person name="Wilson R.K."/>
            <person name="Delehaunty K."/>
            <person name="Dooling D."/>
            <person name="Fronik C."/>
            <person name="Fulton L."/>
            <person name="Fulton B."/>
            <person name="Graves T."/>
            <person name="Minx P."/>
            <person name="Sodergren E."/>
            <person name="Birney E."/>
            <person name="Margulies E.H."/>
            <person name="Herrero J."/>
            <person name="Green E.D."/>
            <person name="Haussler D."/>
            <person name="Siepel A."/>
            <person name="Goldman N."/>
            <person name="Pollard K.S."/>
            <person name="Pedersen J.S."/>
            <person name="Lander E.S."/>
            <person name="Kellis M."/>
        </authorList>
    </citation>
    <scope>NUCLEOTIDE SEQUENCE [LARGE SCALE GENOMIC DNA]</scope>
    <source>
        <strain evidence="12 13">Thorbecke inbred</strain>
    </source>
</reference>
<dbReference type="Gene3D" id="1.10.510.10">
    <property type="entry name" value="Transferase(Phosphotransferase) domain 1"/>
    <property type="match status" value="1"/>
</dbReference>
<name>A0A5F9C9D7_RABIT</name>
<dbReference type="AlphaFoldDB" id="A0A5F9C9D7"/>
<dbReference type="Pfam" id="PF00069">
    <property type="entry name" value="Pkinase"/>
    <property type="match status" value="1"/>
</dbReference>
<evidence type="ECO:0000256" key="8">
    <source>
        <dbReference type="ARBA" id="ARBA00048679"/>
    </source>
</evidence>
<feature type="compositionally biased region" description="Low complexity" evidence="10">
    <location>
        <begin position="445"/>
        <end position="467"/>
    </location>
</feature>
<dbReference type="SMART" id="SM00220">
    <property type="entry name" value="S_TKc"/>
    <property type="match status" value="1"/>
</dbReference>
<dbReference type="EC" id="2.7.11.1" evidence="1"/>
<feature type="compositionally biased region" description="Low complexity" evidence="10">
    <location>
        <begin position="380"/>
        <end position="421"/>
    </location>
</feature>
<evidence type="ECO:0000256" key="7">
    <source>
        <dbReference type="ARBA" id="ARBA00047899"/>
    </source>
</evidence>
<evidence type="ECO:0000256" key="10">
    <source>
        <dbReference type="SAM" id="MobiDB-lite"/>
    </source>
</evidence>
<reference evidence="12" key="2">
    <citation type="submission" date="2025-08" db="UniProtKB">
        <authorList>
            <consortium name="Ensembl"/>
        </authorList>
    </citation>
    <scope>IDENTIFICATION</scope>
    <source>
        <strain evidence="12">Thorbecke</strain>
    </source>
</reference>
<evidence type="ECO:0000256" key="3">
    <source>
        <dbReference type="ARBA" id="ARBA00022679"/>
    </source>
</evidence>
<proteinExistence type="predicted"/>
<dbReference type="GO" id="GO:0005737">
    <property type="term" value="C:cytoplasm"/>
    <property type="evidence" value="ECO:0007669"/>
    <property type="project" value="TreeGrafter"/>
</dbReference>
<dbReference type="GO" id="GO:0035556">
    <property type="term" value="P:intracellular signal transduction"/>
    <property type="evidence" value="ECO:0007669"/>
    <property type="project" value="TreeGrafter"/>
</dbReference>
<evidence type="ECO:0000313" key="12">
    <source>
        <dbReference type="Ensembl" id="ENSOCUP00000030119.1"/>
    </source>
</evidence>
<dbReference type="InterPro" id="IPR011009">
    <property type="entry name" value="Kinase-like_dom_sf"/>
</dbReference>
<feature type="compositionally biased region" description="Polar residues" evidence="10">
    <location>
        <begin position="338"/>
        <end position="350"/>
    </location>
</feature>
<dbReference type="FunFam" id="1.10.510.10:FF:000571">
    <property type="entry name" value="Maternal embryonic leucine zipper kinase"/>
    <property type="match status" value="1"/>
</dbReference>
<feature type="binding site" evidence="9">
    <location>
        <position position="64"/>
    </location>
    <ligand>
        <name>ATP</name>
        <dbReference type="ChEBI" id="CHEBI:30616"/>
    </ligand>
</feature>
<feature type="region of interest" description="Disordered" evidence="10">
    <location>
        <begin position="309"/>
        <end position="473"/>
    </location>
</feature>
<dbReference type="GO" id="GO:0005524">
    <property type="term" value="F:ATP binding"/>
    <property type="evidence" value="ECO:0007669"/>
    <property type="project" value="UniProtKB-UniRule"/>
</dbReference>
<dbReference type="PROSITE" id="PS50011">
    <property type="entry name" value="PROTEIN_KINASE_DOM"/>
    <property type="match status" value="1"/>
</dbReference>
<dbReference type="InParanoid" id="A0A5F9C9D7"/>
<keyword evidence="2" id="KW-0723">Serine/threonine-protein kinase</keyword>
<keyword evidence="13" id="KW-1185">Reference proteome</keyword>
<evidence type="ECO:0000256" key="9">
    <source>
        <dbReference type="PROSITE-ProRule" id="PRU10141"/>
    </source>
</evidence>
<feature type="compositionally biased region" description="Basic and acidic residues" evidence="10">
    <location>
        <begin position="351"/>
        <end position="365"/>
    </location>
</feature>
<evidence type="ECO:0000256" key="2">
    <source>
        <dbReference type="ARBA" id="ARBA00022527"/>
    </source>
</evidence>
<keyword evidence="4 9" id="KW-0547">Nucleotide-binding</keyword>
<dbReference type="InterPro" id="IPR008271">
    <property type="entry name" value="Ser/Thr_kinase_AS"/>
</dbReference>
<dbReference type="PROSITE" id="PS00108">
    <property type="entry name" value="PROTEIN_KINASE_ST"/>
    <property type="match status" value="1"/>
</dbReference>
<dbReference type="GO" id="GO:0004674">
    <property type="term" value="F:protein serine/threonine kinase activity"/>
    <property type="evidence" value="ECO:0007669"/>
    <property type="project" value="UniProtKB-KW"/>
</dbReference>
<dbReference type="PANTHER" id="PTHR24346:SF82">
    <property type="entry name" value="KP78A-RELATED"/>
    <property type="match status" value="1"/>
</dbReference>
<dbReference type="GeneTree" id="ENSGT00940000170003"/>
<comment type="catalytic activity">
    <reaction evidence="7">
        <text>L-threonyl-[protein] + ATP = O-phospho-L-threonyl-[protein] + ADP + H(+)</text>
        <dbReference type="Rhea" id="RHEA:46608"/>
        <dbReference type="Rhea" id="RHEA-COMP:11060"/>
        <dbReference type="Rhea" id="RHEA-COMP:11605"/>
        <dbReference type="ChEBI" id="CHEBI:15378"/>
        <dbReference type="ChEBI" id="CHEBI:30013"/>
        <dbReference type="ChEBI" id="CHEBI:30616"/>
        <dbReference type="ChEBI" id="CHEBI:61977"/>
        <dbReference type="ChEBI" id="CHEBI:456216"/>
        <dbReference type="EC" id="2.7.11.1"/>
    </reaction>
</comment>
<dbReference type="InterPro" id="IPR017441">
    <property type="entry name" value="Protein_kinase_ATP_BS"/>
</dbReference>
<dbReference type="EMBL" id="AAGW02023809">
    <property type="status" value="NOT_ANNOTATED_CDS"/>
    <property type="molecule type" value="Genomic_DNA"/>
</dbReference>
<dbReference type="PANTHER" id="PTHR24346">
    <property type="entry name" value="MAP/MICROTUBULE AFFINITY-REGULATING KINASE"/>
    <property type="match status" value="1"/>
</dbReference>
<feature type="compositionally biased region" description="Low complexity" evidence="10">
    <location>
        <begin position="321"/>
        <end position="331"/>
    </location>
</feature>
<feature type="compositionally biased region" description="Acidic residues" evidence="10">
    <location>
        <begin position="367"/>
        <end position="379"/>
    </location>
</feature>
<keyword evidence="3" id="KW-0808">Transferase</keyword>
<dbReference type="Proteomes" id="UP000001811">
    <property type="component" value="Chromosome 17"/>
</dbReference>
<comment type="catalytic activity">
    <reaction evidence="8">
        <text>L-seryl-[protein] + ATP = O-phospho-L-seryl-[protein] + ADP + H(+)</text>
        <dbReference type="Rhea" id="RHEA:17989"/>
        <dbReference type="Rhea" id="RHEA-COMP:9863"/>
        <dbReference type="Rhea" id="RHEA-COMP:11604"/>
        <dbReference type="ChEBI" id="CHEBI:15378"/>
        <dbReference type="ChEBI" id="CHEBI:29999"/>
        <dbReference type="ChEBI" id="CHEBI:30616"/>
        <dbReference type="ChEBI" id="CHEBI:83421"/>
        <dbReference type="ChEBI" id="CHEBI:456216"/>
        <dbReference type="EC" id="2.7.11.1"/>
    </reaction>
</comment>
<keyword evidence="5" id="KW-0418">Kinase</keyword>
<evidence type="ECO:0000259" key="11">
    <source>
        <dbReference type="PROSITE" id="PS50011"/>
    </source>
</evidence>
<evidence type="ECO:0000256" key="1">
    <source>
        <dbReference type="ARBA" id="ARBA00012513"/>
    </source>
</evidence>
<protein>
    <recommendedName>
        <fullName evidence="1">non-specific serine/threonine protein kinase</fullName>
        <ecNumber evidence="1">2.7.11.1</ecNumber>
    </recommendedName>
</protein>
<evidence type="ECO:0000256" key="6">
    <source>
        <dbReference type="ARBA" id="ARBA00022840"/>
    </source>
</evidence>
<feature type="compositionally biased region" description="Pro residues" evidence="10">
    <location>
        <begin position="422"/>
        <end position="434"/>
    </location>
</feature>
<dbReference type="PROSITE" id="PS00107">
    <property type="entry name" value="PROTEIN_KINASE_ATP"/>
    <property type="match status" value="1"/>
</dbReference>
<feature type="domain" description="Protein kinase" evidence="11">
    <location>
        <begin position="35"/>
        <end position="286"/>
    </location>
</feature>
<sequence>MDRNISQSSAESVIRDTSLEGREDLDAIARHQLGLQLLSVLGRGSFGMVVLAHQASSQRQVAVKIFLEDSSDPFGTRRVTQEASIMPLLRHPNIVELLEVGWVGHYHCLVMELVDRGDLYQHVMSWGGLPEPEAMVMFAQVLAAIGHCHAQRVAHRDLKLGNLLLDSQLNVKLADFGLSCHLPKGELVQGFRGTPEYSAPEVFQPEPHDPFPADTWSLGVILFAMLAGPMPFSGKDLAELCDCIQRESYELRCAASPALEELLSSLLSMDPCDRPTVEIACQQRWFDPLLEGAEGEEVTVVQPLGVPKDPEAQEYLGGLGLLPDAGASEPSGPGGSSRMSLQPDSGSLQQGHREPTPEPECKSQAESDSEAELESESEPESALQLESESESPSQPEPDPAVSAPALASPLPGLLQERSPSASPAPEPVPVPAPSTPSLGSNPHLVVPEVPAAEPEEAGSSASASVPSKGRQGLGTRIGRSILRFLLRACCLPAPARGPGPRSRKVTPR</sequence>
<reference evidence="12" key="3">
    <citation type="submission" date="2025-09" db="UniProtKB">
        <authorList>
            <consortium name="Ensembl"/>
        </authorList>
    </citation>
    <scope>IDENTIFICATION</scope>
    <source>
        <strain evidence="12">Thorbecke</strain>
    </source>
</reference>
<keyword evidence="6 9" id="KW-0067">ATP-binding</keyword>
<evidence type="ECO:0000256" key="5">
    <source>
        <dbReference type="ARBA" id="ARBA00022777"/>
    </source>
</evidence>
<dbReference type="Ensembl" id="ENSOCUT00000045342.1">
    <property type="protein sequence ID" value="ENSOCUP00000030119.1"/>
    <property type="gene ID" value="ENSOCUG00000034488.1"/>
</dbReference>
<organism evidence="12 13">
    <name type="scientific">Oryctolagus cuniculus</name>
    <name type="common">Rabbit</name>
    <dbReference type="NCBI Taxonomy" id="9986"/>
    <lineage>
        <taxon>Eukaryota</taxon>
        <taxon>Metazoa</taxon>
        <taxon>Chordata</taxon>
        <taxon>Craniata</taxon>
        <taxon>Vertebrata</taxon>
        <taxon>Euteleostomi</taxon>
        <taxon>Mammalia</taxon>
        <taxon>Eutheria</taxon>
        <taxon>Euarchontoglires</taxon>
        <taxon>Glires</taxon>
        <taxon>Lagomorpha</taxon>
        <taxon>Leporidae</taxon>
        <taxon>Oryctolagus</taxon>
    </lineage>
</organism>
<dbReference type="SUPFAM" id="SSF56112">
    <property type="entry name" value="Protein kinase-like (PK-like)"/>
    <property type="match status" value="1"/>
</dbReference>